<name>A0A840RUX0_9BURK</name>
<evidence type="ECO:0000256" key="1">
    <source>
        <dbReference type="SAM" id="Phobius"/>
    </source>
</evidence>
<dbReference type="InterPro" id="IPR008023">
    <property type="entry name" value="DUF748"/>
</dbReference>
<feature type="transmembrane region" description="Helical" evidence="1">
    <location>
        <begin position="16"/>
        <end position="35"/>
    </location>
</feature>
<comment type="caution">
    <text evidence="2">The sequence shown here is derived from an EMBL/GenBank/DDBJ whole genome shotgun (WGS) entry which is preliminary data.</text>
</comment>
<dbReference type="Proteomes" id="UP000571084">
    <property type="component" value="Unassembled WGS sequence"/>
</dbReference>
<proteinExistence type="predicted"/>
<evidence type="ECO:0008006" key="4">
    <source>
        <dbReference type="Google" id="ProtNLM"/>
    </source>
</evidence>
<dbReference type="InterPro" id="IPR052894">
    <property type="entry name" value="AsmA-related"/>
</dbReference>
<keyword evidence="1" id="KW-0812">Transmembrane</keyword>
<evidence type="ECO:0000313" key="2">
    <source>
        <dbReference type="EMBL" id="MBB5200310.1"/>
    </source>
</evidence>
<gene>
    <name evidence="2" type="ORF">HNR39_002145</name>
</gene>
<dbReference type="GO" id="GO:0005886">
    <property type="term" value="C:plasma membrane"/>
    <property type="evidence" value="ECO:0007669"/>
    <property type="project" value="TreeGrafter"/>
</dbReference>
<dbReference type="PANTHER" id="PTHR30441:SF8">
    <property type="entry name" value="DUF748 DOMAIN-CONTAINING PROTEIN"/>
    <property type="match status" value="1"/>
</dbReference>
<dbReference type="GO" id="GO:0090313">
    <property type="term" value="P:regulation of protein targeting to membrane"/>
    <property type="evidence" value="ECO:0007669"/>
    <property type="project" value="TreeGrafter"/>
</dbReference>
<keyword evidence="1" id="KW-0472">Membrane</keyword>
<dbReference type="Pfam" id="PF05359">
    <property type="entry name" value="DUF748"/>
    <property type="match status" value="2"/>
</dbReference>
<accession>A0A840RUX0</accession>
<organism evidence="2 3">
    <name type="scientific">Glaciimonas immobilis</name>
    <dbReference type="NCBI Taxonomy" id="728004"/>
    <lineage>
        <taxon>Bacteria</taxon>
        <taxon>Pseudomonadati</taxon>
        <taxon>Pseudomonadota</taxon>
        <taxon>Betaproteobacteria</taxon>
        <taxon>Burkholderiales</taxon>
        <taxon>Oxalobacteraceae</taxon>
        <taxon>Glaciimonas</taxon>
    </lineage>
</organism>
<reference evidence="2 3" key="1">
    <citation type="submission" date="2020-08" db="EMBL/GenBank/DDBJ databases">
        <title>Genomic Encyclopedia of Type Strains, Phase IV (KMG-IV): sequencing the most valuable type-strain genomes for metagenomic binning, comparative biology and taxonomic classification.</title>
        <authorList>
            <person name="Goeker M."/>
        </authorList>
    </citation>
    <scope>NUCLEOTIDE SEQUENCE [LARGE SCALE GENOMIC DNA]</scope>
    <source>
        <strain evidence="2 3">DSM 23240</strain>
    </source>
</reference>
<evidence type="ECO:0000313" key="3">
    <source>
        <dbReference type="Proteomes" id="UP000571084"/>
    </source>
</evidence>
<keyword evidence="1" id="KW-1133">Transmembrane helix</keyword>
<dbReference type="AlphaFoldDB" id="A0A840RUX0"/>
<protein>
    <recommendedName>
        <fullName evidence="4">DUF748 domain-containing protein</fullName>
    </recommendedName>
</protein>
<dbReference type="RefSeq" id="WP_168051601.1">
    <property type="nucleotide sequence ID" value="NZ_JAAOZT010000001.1"/>
</dbReference>
<keyword evidence="3" id="KW-1185">Reference proteome</keyword>
<dbReference type="EMBL" id="JACHHQ010000004">
    <property type="protein sequence ID" value="MBB5200310.1"/>
    <property type="molecule type" value="Genomic_DNA"/>
</dbReference>
<sequence>MITSKRPIWLLRTVRWTIYTVTALVFLAALSWLAVPLTKHPAEQQIAEQLGRKASIGALGFNPFTLTLSVADFTLYEADKITPAASVKSLLVDASITSLFRLAPVLQQVTLSKPEVHVIRVSAEGSGRYNFSDIIDRILAKPKSTGETHFSVANIRLENGTIKFDDTVTGKQVNITALNIGLPYISNFQSAVNVFVQPSLSMNVNGAPFALKGRTKPFANSLDTTLAIDIDHLDVASYVAFSPLPLPVTIQSSTLSTNLDLTFVRTNDKPEINLSGDISLGDVALADKHTAPLFKAHSIDAHINKFNVLTVSADIRKIDIQAPEVWAALSADGTLNWATLATSPSSNTTAAVSHKKVTSTSVPATSVPQFAMDQLTVHDGIINWADAKNASPAFNTQLKNVSLVVQNLSLAANAKPAAITLSTGAEGTQQIRFKGQVTPAAAIVNGEASIAALPLALYQPYLNNALAANLSGDLSIKTLVAVNSGNVVLTQLNAELSDAKIAAKSSAIGGVQIKKITLHDAKIDTETRTFRAAAFDVAGLQADVRRDANGNINLQQFIKTSGAASKAPKASTTKSATPDWIATLNSTAITDSTFIYSDKSVMPAVNLRADVVNLKLDNLSTKRDTTVKIALATRLNKSGKLSIDGNAAPQYRSLDLAIDGQNLPIAALQPYFTELLNVTLSSGFGSTKGKLHLTPAAGKKAMSAGYKGMLSLTKFKIIDKQNGADFLNWKSLDINGIDANIDGSAQNINLGKIAIDDFYARAILSPEGRLNLQDIVVSKAGKTLVVSEPATISGPKKSTVPAAEVAVAAEAKAPVAPPTSPTTPPDPNSAVFRIGQVIVKNGNVNFTDNFIKPNYTANMTGMSGSIGAVASDKPAPAAIDLTGKIDNDAPVAISGSLNPLFQPVFLDIKASADGVELPGLTPYAAKYAGYAIVKGKLSMDVNYKVEEQQLTAQNHVRIDQLTFGDKIDSPSATKLPVRLAVALLKDRNGQIDINLPISGSLSDPQFSVGGIILRVFVNLIAKAVTSPFALLSSAFGGGDELGYAEFRPGSAILTTPTKVKLDTLTKALLDRPALKLDIIGRVDPVADDVGLRQDALDKKIIVLKQKNTDGKTKPSAEAEDVAANTDTGALAPEPTAIALTEADKTQYMEKVYKSEKFDKPKNVIGFAKSLPAPEMEQLILTNTKVTTDDLRSLADRRARAVRNYLETKGKIPLERIFLIAPKLSADGIKDKATPSRVDFALR</sequence>
<dbReference type="PANTHER" id="PTHR30441">
    <property type="entry name" value="DUF748 DOMAIN-CONTAINING PROTEIN"/>
    <property type="match status" value="1"/>
</dbReference>